<proteinExistence type="predicted"/>
<accession>A0ABP5ELY0</accession>
<dbReference type="EMBL" id="BAAAQM010000073">
    <property type="protein sequence ID" value="GAA2002070.1"/>
    <property type="molecule type" value="Genomic_DNA"/>
</dbReference>
<protein>
    <recommendedName>
        <fullName evidence="3">Flagellar FliJ protein</fullName>
    </recommendedName>
</protein>
<evidence type="ECO:0000313" key="1">
    <source>
        <dbReference type="EMBL" id="GAA2002070.1"/>
    </source>
</evidence>
<organism evidence="1 2">
    <name type="scientific">Catenulispora subtropica</name>
    <dbReference type="NCBI Taxonomy" id="450798"/>
    <lineage>
        <taxon>Bacteria</taxon>
        <taxon>Bacillati</taxon>
        <taxon>Actinomycetota</taxon>
        <taxon>Actinomycetes</taxon>
        <taxon>Catenulisporales</taxon>
        <taxon>Catenulisporaceae</taxon>
        <taxon>Catenulispora</taxon>
    </lineage>
</organism>
<sequence length="149" mass="17209">MGQRWIRKRQAAYRQLVRQISEREAVHEAEEIVGAAWMAGLVEAEGQAATARRVCTHMRDSAYEVYRSAKAGSDAQRLSESYRELAASQQALCRVRERHEGLRRFAERERAAWFEAERTRALEVLADRDRLAEAARAAGMEEERTHEHR</sequence>
<keyword evidence="2" id="KW-1185">Reference proteome</keyword>
<dbReference type="Proteomes" id="UP001499854">
    <property type="component" value="Unassembled WGS sequence"/>
</dbReference>
<evidence type="ECO:0008006" key="3">
    <source>
        <dbReference type="Google" id="ProtNLM"/>
    </source>
</evidence>
<comment type="caution">
    <text evidence="1">The sequence shown here is derived from an EMBL/GenBank/DDBJ whole genome shotgun (WGS) entry which is preliminary data.</text>
</comment>
<reference evidence="2" key="1">
    <citation type="journal article" date="2019" name="Int. J. Syst. Evol. Microbiol.">
        <title>The Global Catalogue of Microorganisms (GCM) 10K type strain sequencing project: providing services to taxonomists for standard genome sequencing and annotation.</title>
        <authorList>
            <consortium name="The Broad Institute Genomics Platform"/>
            <consortium name="The Broad Institute Genome Sequencing Center for Infectious Disease"/>
            <person name="Wu L."/>
            <person name="Ma J."/>
        </authorList>
    </citation>
    <scope>NUCLEOTIDE SEQUENCE [LARGE SCALE GENOMIC DNA]</scope>
    <source>
        <strain evidence="2">JCM 16013</strain>
    </source>
</reference>
<gene>
    <name evidence="1" type="ORF">GCM10009838_79980</name>
</gene>
<evidence type="ECO:0000313" key="2">
    <source>
        <dbReference type="Proteomes" id="UP001499854"/>
    </source>
</evidence>
<dbReference type="RefSeq" id="WP_344662429.1">
    <property type="nucleotide sequence ID" value="NZ_BAAAQM010000073.1"/>
</dbReference>
<name>A0ABP5ELY0_9ACTN</name>